<evidence type="ECO:0000313" key="3">
    <source>
        <dbReference type="Proteomes" id="UP000075243"/>
    </source>
</evidence>
<feature type="domain" description="Reverse transcriptase" evidence="1">
    <location>
        <begin position="2"/>
        <end position="81"/>
    </location>
</feature>
<dbReference type="Gramene" id="C.cajan_21955.t">
    <property type="protein sequence ID" value="C.cajan_21955.t.cds1"/>
    <property type="gene ID" value="C.cajan_21955"/>
</dbReference>
<name>A0A151TPK1_CAJCA</name>
<evidence type="ECO:0000259" key="1">
    <source>
        <dbReference type="Pfam" id="PF00078"/>
    </source>
</evidence>
<dbReference type="InterPro" id="IPR043502">
    <property type="entry name" value="DNA/RNA_pol_sf"/>
</dbReference>
<sequence length="92" mass="10701">VMPFVLTKTSSIFKRLMNSVLRDCIGRFVAAYFDDILIYSKSFNDYIGHLKNVLILLRDNHLYANLEECTFCQENVNFLEFIFGKEGVKVNP</sequence>
<dbReference type="InterPro" id="IPR053134">
    <property type="entry name" value="RNA-dir_DNA_polymerase"/>
</dbReference>
<gene>
    <name evidence="2" type="ORF">KK1_022607</name>
</gene>
<dbReference type="Proteomes" id="UP000075243">
    <property type="component" value="Chromosome 4"/>
</dbReference>
<dbReference type="EMBL" id="CM003606">
    <property type="protein sequence ID" value="KYP68957.1"/>
    <property type="molecule type" value="Genomic_DNA"/>
</dbReference>
<dbReference type="FunFam" id="3.30.70.270:FF:000003">
    <property type="entry name" value="Transposon Ty3-G Gag-Pol polyprotein"/>
    <property type="match status" value="1"/>
</dbReference>
<dbReference type="Gene3D" id="3.30.70.270">
    <property type="match status" value="1"/>
</dbReference>
<feature type="non-terminal residue" evidence="2">
    <location>
        <position position="1"/>
    </location>
</feature>
<protein>
    <submittedName>
        <fullName evidence="2">Retrovirus-related Pol polyprotein from transposon gypsy</fullName>
    </submittedName>
</protein>
<dbReference type="PANTHER" id="PTHR24559">
    <property type="entry name" value="TRANSPOSON TY3-I GAG-POL POLYPROTEIN"/>
    <property type="match status" value="1"/>
</dbReference>
<accession>A0A151TPK1</accession>
<dbReference type="InterPro" id="IPR000477">
    <property type="entry name" value="RT_dom"/>
</dbReference>
<dbReference type="InterPro" id="IPR043128">
    <property type="entry name" value="Rev_trsase/Diguanyl_cyclase"/>
</dbReference>
<dbReference type="AlphaFoldDB" id="A0A151TPK1"/>
<proteinExistence type="predicted"/>
<dbReference type="Pfam" id="PF00078">
    <property type="entry name" value="RVT_1"/>
    <property type="match status" value="1"/>
</dbReference>
<dbReference type="PANTHER" id="PTHR24559:SF437">
    <property type="entry name" value="RNA-DIRECTED DNA POLYMERASE HOMOLOG"/>
    <property type="match status" value="1"/>
</dbReference>
<reference evidence="2 3" key="1">
    <citation type="journal article" date="2012" name="Nat. Biotechnol.">
        <title>Draft genome sequence of pigeonpea (Cajanus cajan), an orphan legume crop of resource-poor farmers.</title>
        <authorList>
            <person name="Varshney R.K."/>
            <person name="Chen W."/>
            <person name="Li Y."/>
            <person name="Bharti A.K."/>
            <person name="Saxena R.K."/>
            <person name="Schlueter J.A."/>
            <person name="Donoghue M.T."/>
            <person name="Azam S."/>
            <person name="Fan G."/>
            <person name="Whaley A.M."/>
            <person name="Farmer A.D."/>
            <person name="Sheridan J."/>
            <person name="Iwata A."/>
            <person name="Tuteja R."/>
            <person name="Penmetsa R.V."/>
            <person name="Wu W."/>
            <person name="Upadhyaya H.D."/>
            <person name="Yang S.P."/>
            <person name="Shah T."/>
            <person name="Saxena K.B."/>
            <person name="Michael T."/>
            <person name="McCombie W.R."/>
            <person name="Yang B."/>
            <person name="Zhang G."/>
            <person name="Yang H."/>
            <person name="Wang J."/>
            <person name="Spillane C."/>
            <person name="Cook D.R."/>
            <person name="May G.D."/>
            <person name="Xu X."/>
            <person name="Jackson S.A."/>
        </authorList>
    </citation>
    <scope>NUCLEOTIDE SEQUENCE [LARGE SCALE GENOMIC DNA]</scope>
    <source>
        <strain evidence="3">cv. Asha</strain>
    </source>
</reference>
<evidence type="ECO:0000313" key="2">
    <source>
        <dbReference type="EMBL" id="KYP68957.1"/>
    </source>
</evidence>
<keyword evidence="3" id="KW-1185">Reference proteome</keyword>
<organism evidence="2 3">
    <name type="scientific">Cajanus cajan</name>
    <name type="common">Pigeon pea</name>
    <name type="synonym">Cajanus indicus</name>
    <dbReference type="NCBI Taxonomy" id="3821"/>
    <lineage>
        <taxon>Eukaryota</taxon>
        <taxon>Viridiplantae</taxon>
        <taxon>Streptophyta</taxon>
        <taxon>Embryophyta</taxon>
        <taxon>Tracheophyta</taxon>
        <taxon>Spermatophyta</taxon>
        <taxon>Magnoliopsida</taxon>
        <taxon>eudicotyledons</taxon>
        <taxon>Gunneridae</taxon>
        <taxon>Pentapetalae</taxon>
        <taxon>rosids</taxon>
        <taxon>fabids</taxon>
        <taxon>Fabales</taxon>
        <taxon>Fabaceae</taxon>
        <taxon>Papilionoideae</taxon>
        <taxon>50 kb inversion clade</taxon>
        <taxon>NPAAA clade</taxon>
        <taxon>indigoferoid/millettioid clade</taxon>
        <taxon>Phaseoleae</taxon>
        <taxon>Cajanus</taxon>
    </lineage>
</organism>
<dbReference type="CDD" id="cd01647">
    <property type="entry name" value="RT_LTR"/>
    <property type="match status" value="1"/>
</dbReference>
<dbReference type="SUPFAM" id="SSF56672">
    <property type="entry name" value="DNA/RNA polymerases"/>
    <property type="match status" value="1"/>
</dbReference>